<dbReference type="RefSeq" id="WP_013161205.1">
    <property type="nucleotide sequence ID" value="NZ_CP010341.1"/>
</dbReference>
<evidence type="ECO:0000256" key="4">
    <source>
        <dbReference type="ARBA" id="ARBA00022679"/>
    </source>
</evidence>
<dbReference type="PATRIC" id="fig|66712.6.peg.902"/>
<dbReference type="InterPro" id="IPR050324">
    <property type="entry name" value="CDP-alcohol_PTase-I"/>
</dbReference>
<feature type="transmembrane region" description="Helical" evidence="13">
    <location>
        <begin position="52"/>
        <end position="70"/>
    </location>
</feature>
<evidence type="ECO:0000256" key="8">
    <source>
        <dbReference type="ARBA" id="ARBA00023136"/>
    </source>
</evidence>
<dbReference type="PIRSF" id="PIRSF000847">
    <property type="entry name" value="Phos_ph_gly_syn"/>
    <property type="match status" value="1"/>
</dbReference>
<dbReference type="InterPro" id="IPR004570">
    <property type="entry name" value="Phosphatidylglycerol_P_synth"/>
</dbReference>
<dbReference type="UniPathway" id="UPA00085"/>
<proteinExistence type="inferred from homology"/>
<protein>
    <recommendedName>
        <fullName evidence="11">CDP-diacylglycerol--glycerol-3-phosphate 3-phosphatidyltransferase</fullName>
        <ecNumber evidence="11">2.7.8.5</ecNumber>
    </recommendedName>
</protein>
<keyword evidence="5 13" id="KW-0812">Transmembrane</keyword>
<evidence type="ECO:0000313" key="14">
    <source>
        <dbReference type="EMBL" id="CEP25809.1"/>
    </source>
</evidence>
<dbReference type="InterPro" id="IPR048254">
    <property type="entry name" value="CDP_ALCOHOL_P_TRANSF_CS"/>
</dbReference>
<accession>A0A068VSE0</accession>
<dbReference type="NCBIfam" id="TIGR00560">
    <property type="entry name" value="pgsA"/>
    <property type="match status" value="1"/>
</dbReference>
<organism evidence="14">
    <name type="scientific">Propionibacterium freudenreichii subsp. freudenreichii</name>
    <dbReference type="NCBI Taxonomy" id="66712"/>
    <lineage>
        <taxon>Bacteria</taxon>
        <taxon>Bacillati</taxon>
        <taxon>Actinomycetota</taxon>
        <taxon>Actinomycetes</taxon>
        <taxon>Propionibacteriales</taxon>
        <taxon>Propionibacteriaceae</taxon>
        <taxon>Propionibacterium</taxon>
    </lineage>
</organism>
<evidence type="ECO:0000256" key="11">
    <source>
        <dbReference type="NCBIfam" id="TIGR00560"/>
    </source>
</evidence>
<evidence type="ECO:0000256" key="13">
    <source>
        <dbReference type="SAM" id="Phobius"/>
    </source>
</evidence>
<feature type="transmembrane region" description="Helical" evidence="13">
    <location>
        <begin position="20"/>
        <end position="40"/>
    </location>
</feature>
<evidence type="ECO:0000256" key="6">
    <source>
        <dbReference type="ARBA" id="ARBA00022989"/>
    </source>
</evidence>
<keyword evidence="6 13" id="KW-1133">Transmembrane helix</keyword>
<evidence type="ECO:0000256" key="9">
    <source>
        <dbReference type="ARBA" id="ARBA00023209"/>
    </source>
</evidence>
<dbReference type="EMBL" id="LM676387">
    <property type="protein sequence ID" value="CEP25809.1"/>
    <property type="molecule type" value="Genomic_DNA"/>
</dbReference>
<reference evidence="14" key="1">
    <citation type="submission" date="2014-08" db="EMBL/GenBank/DDBJ databases">
        <authorList>
            <person name="Falentin Helene"/>
        </authorList>
    </citation>
    <scope>NUCLEOTIDE SEQUENCE</scope>
</reference>
<sequence length="217" mass="24107">MSAPAGRKPDEATLAFAWNLPNILTITRMVLVPVFAVVLLSHPDQEGWRIGATLVFAVAILTDFADGRIARKYNMVTNFGKIWDSIADKALTGMAFIGLSIIGELPWWLTIIVLVREWGITLMRFQVLKYGVMAAKQGGKLKTFLQSIALILFLLWLPGLGAWYVVISWIVMGVAFLLTVVTGLDYVVDAIKLRRASLQVGHPVDYAEILRARKAHE</sequence>
<dbReference type="GO" id="GO:0016020">
    <property type="term" value="C:membrane"/>
    <property type="evidence" value="ECO:0007669"/>
    <property type="project" value="UniProtKB-SubCell"/>
</dbReference>
<dbReference type="KEGG" id="pfre:RM25_0877"/>
<feature type="transmembrane region" description="Helical" evidence="13">
    <location>
        <begin position="143"/>
        <end position="160"/>
    </location>
</feature>
<keyword evidence="10" id="KW-1208">Phospholipid metabolism</keyword>
<comment type="similarity">
    <text evidence="2 12">Belongs to the CDP-alcohol phosphatidyltransferase class-I family.</text>
</comment>
<dbReference type="Pfam" id="PF01066">
    <property type="entry name" value="CDP-OH_P_transf"/>
    <property type="match status" value="1"/>
</dbReference>
<keyword evidence="8 13" id="KW-0472">Membrane</keyword>
<dbReference type="PANTHER" id="PTHR14269">
    <property type="entry name" value="CDP-DIACYLGLYCEROL--GLYCEROL-3-PHOSPHATE 3-PHOSPHATIDYLTRANSFERASE-RELATED"/>
    <property type="match status" value="1"/>
</dbReference>
<evidence type="ECO:0000256" key="12">
    <source>
        <dbReference type="RuleBase" id="RU003750"/>
    </source>
</evidence>
<feature type="transmembrane region" description="Helical" evidence="13">
    <location>
        <begin position="166"/>
        <end position="188"/>
    </location>
</feature>
<name>A0A068VSE0_PROFF</name>
<dbReference type="GO" id="GO:0046474">
    <property type="term" value="P:glycerophospholipid biosynthetic process"/>
    <property type="evidence" value="ECO:0007669"/>
    <property type="project" value="TreeGrafter"/>
</dbReference>
<dbReference type="PANTHER" id="PTHR14269:SF52">
    <property type="entry name" value="PHOSPHATIDYLGLYCEROPHOSPHATE SYNTHASE-RELATED"/>
    <property type="match status" value="1"/>
</dbReference>
<evidence type="ECO:0000256" key="3">
    <source>
        <dbReference type="ARBA" id="ARBA00022516"/>
    </source>
</evidence>
<evidence type="ECO:0000256" key="5">
    <source>
        <dbReference type="ARBA" id="ARBA00022692"/>
    </source>
</evidence>
<dbReference type="AlphaFoldDB" id="A0A068VSE0"/>
<evidence type="ECO:0000256" key="7">
    <source>
        <dbReference type="ARBA" id="ARBA00023098"/>
    </source>
</evidence>
<dbReference type="Gene3D" id="1.20.120.1760">
    <property type="match status" value="1"/>
</dbReference>
<dbReference type="GeneID" id="61222027"/>
<dbReference type="InterPro" id="IPR000462">
    <property type="entry name" value="CDP-OH_P_trans"/>
</dbReference>
<dbReference type="EC" id="2.7.8.5" evidence="11"/>
<gene>
    <name evidence="14" type="ORF">PFCIRM138_02490</name>
</gene>
<evidence type="ECO:0000256" key="10">
    <source>
        <dbReference type="ARBA" id="ARBA00023264"/>
    </source>
</evidence>
<keyword evidence="7" id="KW-0443">Lipid metabolism</keyword>
<evidence type="ECO:0000256" key="1">
    <source>
        <dbReference type="ARBA" id="ARBA00004141"/>
    </source>
</evidence>
<keyword evidence="4 12" id="KW-0808">Transferase</keyword>
<evidence type="ECO:0000256" key="2">
    <source>
        <dbReference type="ARBA" id="ARBA00010441"/>
    </source>
</evidence>
<dbReference type="InterPro" id="IPR043130">
    <property type="entry name" value="CDP-OH_PTrfase_TM_dom"/>
</dbReference>
<dbReference type="GO" id="GO:0008444">
    <property type="term" value="F:CDP-diacylglycerol-glycerol-3-phosphate 3-phosphatidyltransferase activity"/>
    <property type="evidence" value="ECO:0007669"/>
    <property type="project" value="UniProtKB-UniRule"/>
</dbReference>
<dbReference type="PROSITE" id="PS00379">
    <property type="entry name" value="CDP_ALCOHOL_P_TRANSF"/>
    <property type="match status" value="1"/>
</dbReference>
<comment type="subcellular location">
    <subcellularLocation>
        <location evidence="1">Membrane</location>
        <topology evidence="1">Multi-pass membrane protein</topology>
    </subcellularLocation>
</comment>
<keyword evidence="9" id="KW-0594">Phospholipid biosynthesis</keyword>
<keyword evidence="3" id="KW-0444">Lipid biosynthesis</keyword>
<feature type="transmembrane region" description="Helical" evidence="13">
    <location>
        <begin position="90"/>
        <end position="115"/>
    </location>
</feature>